<proteinExistence type="predicted"/>
<name>A0A9D4GUA7_DREPO</name>
<dbReference type="EMBL" id="JAIWYP010000005">
    <property type="protein sequence ID" value="KAH3820082.1"/>
    <property type="molecule type" value="Genomic_DNA"/>
</dbReference>
<evidence type="ECO:0000313" key="2">
    <source>
        <dbReference type="EMBL" id="KAH3820082.1"/>
    </source>
</evidence>
<comment type="caution">
    <text evidence="2">The sequence shown here is derived from an EMBL/GenBank/DDBJ whole genome shotgun (WGS) entry which is preliminary data.</text>
</comment>
<reference evidence="2" key="1">
    <citation type="journal article" date="2019" name="bioRxiv">
        <title>The Genome of the Zebra Mussel, Dreissena polymorpha: A Resource for Invasive Species Research.</title>
        <authorList>
            <person name="McCartney M.A."/>
            <person name="Auch B."/>
            <person name="Kono T."/>
            <person name="Mallez S."/>
            <person name="Zhang Y."/>
            <person name="Obille A."/>
            <person name="Becker A."/>
            <person name="Abrahante J.E."/>
            <person name="Garbe J."/>
            <person name="Badalamenti J.P."/>
            <person name="Herman A."/>
            <person name="Mangelson H."/>
            <person name="Liachko I."/>
            <person name="Sullivan S."/>
            <person name="Sone E.D."/>
            <person name="Koren S."/>
            <person name="Silverstein K.A.T."/>
            <person name="Beckman K.B."/>
            <person name="Gohl D.M."/>
        </authorList>
    </citation>
    <scope>NUCLEOTIDE SEQUENCE</scope>
    <source>
        <strain evidence="2">Duluth1</strain>
        <tissue evidence="2">Whole animal</tissue>
    </source>
</reference>
<evidence type="ECO:0000256" key="1">
    <source>
        <dbReference type="SAM" id="MobiDB-lite"/>
    </source>
</evidence>
<feature type="region of interest" description="Disordered" evidence="1">
    <location>
        <begin position="1"/>
        <end position="26"/>
    </location>
</feature>
<feature type="compositionally biased region" description="Polar residues" evidence="1">
    <location>
        <begin position="1"/>
        <end position="10"/>
    </location>
</feature>
<evidence type="ECO:0000313" key="3">
    <source>
        <dbReference type="Proteomes" id="UP000828390"/>
    </source>
</evidence>
<reference evidence="2" key="2">
    <citation type="submission" date="2020-11" db="EMBL/GenBank/DDBJ databases">
        <authorList>
            <person name="McCartney M.A."/>
            <person name="Auch B."/>
            <person name="Kono T."/>
            <person name="Mallez S."/>
            <person name="Becker A."/>
            <person name="Gohl D.M."/>
            <person name="Silverstein K.A.T."/>
            <person name="Koren S."/>
            <person name="Bechman K.B."/>
            <person name="Herman A."/>
            <person name="Abrahante J.E."/>
            <person name="Garbe J."/>
        </authorList>
    </citation>
    <scope>NUCLEOTIDE SEQUENCE</scope>
    <source>
        <strain evidence="2">Duluth1</strain>
        <tissue evidence="2">Whole animal</tissue>
    </source>
</reference>
<accession>A0A9D4GUA7</accession>
<organism evidence="2 3">
    <name type="scientific">Dreissena polymorpha</name>
    <name type="common">Zebra mussel</name>
    <name type="synonym">Mytilus polymorpha</name>
    <dbReference type="NCBI Taxonomy" id="45954"/>
    <lineage>
        <taxon>Eukaryota</taxon>
        <taxon>Metazoa</taxon>
        <taxon>Spiralia</taxon>
        <taxon>Lophotrochozoa</taxon>
        <taxon>Mollusca</taxon>
        <taxon>Bivalvia</taxon>
        <taxon>Autobranchia</taxon>
        <taxon>Heteroconchia</taxon>
        <taxon>Euheterodonta</taxon>
        <taxon>Imparidentia</taxon>
        <taxon>Neoheterodontei</taxon>
        <taxon>Myida</taxon>
        <taxon>Dreissenoidea</taxon>
        <taxon>Dreissenidae</taxon>
        <taxon>Dreissena</taxon>
    </lineage>
</organism>
<keyword evidence="3" id="KW-1185">Reference proteome</keyword>
<dbReference type="Proteomes" id="UP000828390">
    <property type="component" value="Unassembled WGS sequence"/>
</dbReference>
<gene>
    <name evidence="2" type="ORF">DPMN_121826</name>
</gene>
<sequence>MAEASKSTMSEPAKTEGEMRRSKRVRQPSKRMLLYFQDTDSDSSLQKARLTMNLYWLLFLQVLMSLKENHSVRERMI</sequence>
<dbReference type="AlphaFoldDB" id="A0A9D4GUA7"/>
<protein>
    <submittedName>
        <fullName evidence="2">Uncharacterized protein</fullName>
    </submittedName>
</protein>